<dbReference type="Gene3D" id="3.40.50.300">
    <property type="entry name" value="P-loop containing nucleotide triphosphate hydrolases"/>
    <property type="match status" value="1"/>
</dbReference>
<dbReference type="InterPro" id="IPR027417">
    <property type="entry name" value="P-loop_NTPase"/>
</dbReference>
<protein>
    <recommendedName>
        <fullName evidence="3">Sulfotransferase family protein</fullName>
    </recommendedName>
</protein>
<evidence type="ECO:0000313" key="1">
    <source>
        <dbReference type="EMBL" id="MCL6285254.1"/>
    </source>
</evidence>
<gene>
    <name evidence="1" type="ORF">M3P21_17130</name>
</gene>
<comment type="caution">
    <text evidence="1">The sequence shown here is derived from an EMBL/GenBank/DDBJ whole genome shotgun (WGS) entry which is preliminary data.</text>
</comment>
<proteinExistence type="predicted"/>
<organism evidence="1 2">
    <name type="scientific">Ruegeria spongiae</name>
    <dbReference type="NCBI Taxonomy" id="2942209"/>
    <lineage>
        <taxon>Bacteria</taxon>
        <taxon>Pseudomonadati</taxon>
        <taxon>Pseudomonadota</taxon>
        <taxon>Alphaproteobacteria</taxon>
        <taxon>Rhodobacterales</taxon>
        <taxon>Roseobacteraceae</taxon>
        <taxon>Ruegeria</taxon>
    </lineage>
</organism>
<dbReference type="RefSeq" id="WP_249711859.1">
    <property type="nucleotide sequence ID" value="NZ_JAMFMB010000025.1"/>
</dbReference>
<dbReference type="EMBL" id="JAMFMB010000025">
    <property type="protein sequence ID" value="MCL6285254.1"/>
    <property type="molecule type" value="Genomic_DNA"/>
</dbReference>
<accession>A0ABT0Q5W4</accession>
<keyword evidence="2" id="KW-1185">Reference proteome</keyword>
<reference evidence="1" key="1">
    <citation type="submission" date="2022-05" db="EMBL/GenBank/DDBJ databases">
        <authorList>
            <person name="Park J.-S."/>
        </authorList>
    </citation>
    <scope>NUCLEOTIDE SEQUENCE</scope>
    <source>
        <strain evidence="1">2012CJ41-6</strain>
    </source>
</reference>
<sequence>MTRLIIHPGSPKTATSTIQHILSSNREALSRAGIGLILPQDFRGSQYFGEYMKMYRAGSVSGFEQATADFFGPYFKKYKTVVCSSETFCHDFMPSRKYGFGGIDRSEISAEVLTYTGAASTKIILTVRPQRDFLISTYTHFVHRQKEFRTYQDWLEAEVDLPRVLWSPVVKSFRDRFNEVEVVPMRGDYLNTVLSTLTPRKLKLSIDTDVQNPSLSGRAIQLARIMNKEIQRQDKAERVNNAILHNFPVSEFGKFKPAMELPAEITQLHDEDLAAAISTDAVRPVGHSA</sequence>
<dbReference type="Proteomes" id="UP001203880">
    <property type="component" value="Unassembled WGS sequence"/>
</dbReference>
<evidence type="ECO:0008006" key="3">
    <source>
        <dbReference type="Google" id="ProtNLM"/>
    </source>
</evidence>
<dbReference type="SUPFAM" id="SSF52540">
    <property type="entry name" value="P-loop containing nucleoside triphosphate hydrolases"/>
    <property type="match status" value="1"/>
</dbReference>
<name>A0ABT0Q5W4_9RHOB</name>
<evidence type="ECO:0000313" key="2">
    <source>
        <dbReference type="Proteomes" id="UP001203880"/>
    </source>
</evidence>